<dbReference type="Proteomes" id="UP001140949">
    <property type="component" value="Unassembled WGS sequence"/>
</dbReference>
<organism evidence="5 6">
    <name type="scientific">Iris pallida</name>
    <name type="common">Sweet iris</name>
    <dbReference type="NCBI Taxonomy" id="29817"/>
    <lineage>
        <taxon>Eukaryota</taxon>
        <taxon>Viridiplantae</taxon>
        <taxon>Streptophyta</taxon>
        <taxon>Embryophyta</taxon>
        <taxon>Tracheophyta</taxon>
        <taxon>Spermatophyta</taxon>
        <taxon>Magnoliopsida</taxon>
        <taxon>Liliopsida</taxon>
        <taxon>Asparagales</taxon>
        <taxon>Iridaceae</taxon>
        <taxon>Iridoideae</taxon>
        <taxon>Irideae</taxon>
        <taxon>Iris</taxon>
    </lineage>
</organism>
<gene>
    <name evidence="5" type="ORF">M6B38_226100</name>
</gene>
<evidence type="ECO:0000256" key="1">
    <source>
        <dbReference type="ARBA" id="ARBA00022658"/>
    </source>
</evidence>
<feature type="region of interest" description="Disordered" evidence="3">
    <location>
        <begin position="80"/>
        <end position="100"/>
    </location>
</feature>
<dbReference type="EMBL" id="JANAVB010041816">
    <property type="protein sequence ID" value="KAJ6795713.1"/>
    <property type="molecule type" value="Genomic_DNA"/>
</dbReference>
<evidence type="ECO:0000313" key="6">
    <source>
        <dbReference type="Proteomes" id="UP001140949"/>
    </source>
</evidence>
<evidence type="ECO:0000313" key="5">
    <source>
        <dbReference type="EMBL" id="KAJ6795713.1"/>
    </source>
</evidence>
<sequence>MVGFLKRGQSLHELGSPHHRPGKEEEEEEMCEVPERQAHSLVLEGSGGGGADGSGEDKRMCHSHGEMSTAIDAGQIGWALDRAPNKPPRSGPGKEPPSDIEQMKERFAKLLLGEDMSGGGKGVSSALALSNAITNLAASVFGEQWRLEPMSAERKARWRKEIDWLLSVTDHIVEFVPSQQISENGTKMEIMVTQQRKDLLMNIPALRKLDAMLIGYLDNFKDQNEFTYVSRDADESEKGNARRKDDKWWLPTVKVPPNGLSDVSRKWLQFQKESVNQVLKAAMAINAEVLFEMEIPEAYIESLPKVCVCTQLQTSTMGEHY</sequence>
<dbReference type="InterPro" id="IPR038937">
    <property type="entry name" value="RopGEF"/>
</dbReference>
<dbReference type="PANTHER" id="PTHR33101:SF10">
    <property type="entry name" value="ROP GUANINE NUCLEOTIDE EXCHANGE FACTOR 12"/>
    <property type="match status" value="1"/>
</dbReference>
<dbReference type="GO" id="GO:0005085">
    <property type="term" value="F:guanyl-nucleotide exchange factor activity"/>
    <property type="evidence" value="ECO:0007669"/>
    <property type="project" value="UniProtKB-UniRule"/>
</dbReference>
<reference evidence="5" key="2">
    <citation type="submission" date="2023-04" db="EMBL/GenBank/DDBJ databases">
        <authorList>
            <person name="Bruccoleri R.E."/>
            <person name="Oakeley E.J."/>
            <person name="Faust A.-M."/>
            <person name="Dessus-Babus S."/>
            <person name="Altorfer M."/>
            <person name="Burckhardt D."/>
            <person name="Oertli M."/>
            <person name="Naumann U."/>
            <person name="Petersen F."/>
            <person name="Wong J."/>
        </authorList>
    </citation>
    <scope>NUCLEOTIDE SEQUENCE</scope>
    <source>
        <strain evidence="5">GSM-AAB239-AS_SAM_17_03QT</strain>
        <tissue evidence="5">Leaf</tissue>
    </source>
</reference>
<dbReference type="InterPro" id="IPR005512">
    <property type="entry name" value="PRONE_dom"/>
</dbReference>
<evidence type="ECO:0000259" key="4">
    <source>
        <dbReference type="PROSITE" id="PS51334"/>
    </source>
</evidence>
<keyword evidence="6" id="KW-1185">Reference proteome</keyword>
<dbReference type="PROSITE" id="PS51334">
    <property type="entry name" value="PRONE"/>
    <property type="match status" value="1"/>
</dbReference>
<dbReference type="Pfam" id="PF03759">
    <property type="entry name" value="PRONE"/>
    <property type="match status" value="1"/>
</dbReference>
<protein>
    <submittedName>
        <fullName evidence="5">Rop guanine nucleotide exchange factor 12-like isoform X2</fullName>
    </submittedName>
</protein>
<name>A0AAX6DV79_IRIPA</name>
<evidence type="ECO:0000256" key="2">
    <source>
        <dbReference type="PROSITE-ProRule" id="PRU00663"/>
    </source>
</evidence>
<dbReference type="PANTHER" id="PTHR33101">
    <property type="entry name" value="ROP GUANINE NUCLEOTIDE EXCHANGE FACTOR 1"/>
    <property type="match status" value="1"/>
</dbReference>
<accession>A0AAX6DV79</accession>
<proteinExistence type="predicted"/>
<feature type="domain" description="PRONE" evidence="4">
    <location>
        <begin position="90"/>
        <end position="321"/>
    </location>
</feature>
<reference evidence="5" key="1">
    <citation type="journal article" date="2023" name="GigaByte">
        <title>Genome assembly of the bearded iris, Iris pallida Lam.</title>
        <authorList>
            <person name="Bruccoleri R.E."/>
            <person name="Oakeley E.J."/>
            <person name="Faust A.M.E."/>
            <person name="Altorfer M."/>
            <person name="Dessus-Babus S."/>
            <person name="Burckhardt D."/>
            <person name="Oertli M."/>
            <person name="Naumann U."/>
            <person name="Petersen F."/>
            <person name="Wong J."/>
        </authorList>
    </citation>
    <scope>NUCLEOTIDE SEQUENCE</scope>
    <source>
        <strain evidence="5">GSM-AAB239-AS_SAM_17_03QT</strain>
    </source>
</reference>
<dbReference type="Gene3D" id="1.20.58.2010">
    <property type="entry name" value="PRONE domain, subdomain 1"/>
    <property type="match status" value="1"/>
</dbReference>
<feature type="region of interest" description="Disordered" evidence="3">
    <location>
        <begin position="1"/>
        <end position="61"/>
    </location>
</feature>
<keyword evidence="1 2" id="KW-0344">Guanine-nucleotide releasing factor</keyword>
<dbReference type="FunFam" id="1.20.58.2010:FF:000003">
    <property type="entry name" value="Rop guanine nucleotide exchange factor 14"/>
    <property type="match status" value="1"/>
</dbReference>
<dbReference type="AlphaFoldDB" id="A0AAX6DV79"/>
<evidence type="ECO:0000256" key="3">
    <source>
        <dbReference type="SAM" id="MobiDB-lite"/>
    </source>
</evidence>
<comment type="caution">
    <text evidence="5">The sequence shown here is derived from an EMBL/GenBank/DDBJ whole genome shotgun (WGS) entry which is preliminary data.</text>
</comment>